<gene>
    <name evidence="2" type="ORF">BDP27DRAFT_1335458</name>
</gene>
<protein>
    <submittedName>
        <fullName evidence="2">Uncharacterized protein</fullName>
    </submittedName>
</protein>
<sequence length="674" mass="72275">MPNSDSIPDLGGADDQSFWVGSYEREQDRERKGEGEGGLSSGKLDVPGRSPSGQVEIPSSRSSSSNETERERGRAGGEWGMFDVQDDSSAVAHNNFGSANPGAAVPLTRMFLKRSLSEPAAPRPTRPRLEEGVEFAGAGGAAEFGWTGNYHEEDPDHHATIYPQPHQVLNLPGSSTFTRHHTYPAPSGGAELAYHHSFSYPNQHPNTNPNLNPQEAGYPGPGEPVIHRLHVPPASAWITPRAQVLGSPGTEASSPSPTPSSTGSPMTAYTAVPLSRSNSTSSPSVPLSAPLPFPSDTSATATASLQPHPRRRAWTTRSNPGPEKTPPMFLSPAAASGSGSAAAHNNVDPTKYGGYQRPMSRASLPPLSPTSPADHAHSHVSNLGNLGNSGRNVSFFSRPTHRKTLTWGERWTTPPQSDSPAPAPSLPPLMTTTPEISETVPGYGFTWQQVETQRRMELDYGEEGDENARSAGGMKERKEVDTQRLMSTERMGWQQDTGEEVPLMWRVPQRPPSPGPELVGYSSTENADSVSLNSSSKLSWSPANAGYTGYVASILDPHLPNPNIDSGQNHLVEAQAHPNESVPPSHFAQVPSSSYSTLSGWAGTESSKEPRVPQHEGAIGHPVMMVPPNSYSSSFFDRSKERQGEWDTISNTTLYPFDSSGASRTHGWDPSSSS</sequence>
<organism evidence="2 3">
    <name type="scientific">Rhodocollybia butyracea</name>
    <dbReference type="NCBI Taxonomy" id="206335"/>
    <lineage>
        <taxon>Eukaryota</taxon>
        <taxon>Fungi</taxon>
        <taxon>Dikarya</taxon>
        <taxon>Basidiomycota</taxon>
        <taxon>Agaricomycotina</taxon>
        <taxon>Agaricomycetes</taxon>
        <taxon>Agaricomycetidae</taxon>
        <taxon>Agaricales</taxon>
        <taxon>Marasmiineae</taxon>
        <taxon>Omphalotaceae</taxon>
        <taxon>Rhodocollybia</taxon>
    </lineage>
</organism>
<feature type="compositionally biased region" description="Polar residues" evidence="1">
    <location>
        <begin position="590"/>
        <end position="599"/>
    </location>
</feature>
<keyword evidence="3" id="KW-1185">Reference proteome</keyword>
<feature type="compositionally biased region" description="Polar residues" evidence="1">
    <location>
        <begin position="296"/>
        <end position="305"/>
    </location>
</feature>
<dbReference type="Proteomes" id="UP000772434">
    <property type="component" value="Unassembled WGS sequence"/>
</dbReference>
<feature type="compositionally biased region" description="Polar residues" evidence="1">
    <location>
        <begin position="199"/>
        <end position="213"/>
    </location>
</feature>
<evidence type="ECO:0000313" key="3">
    <source>
        <dbReference type="Proteomes" id="UP000772434"/>
    </source>
</evidence>
<feature type="region of interest" description="Disordered" evidence="1">
    <location>
        <begin position="1"/>
        <end position="81"/>
    </location>
</feature>
<dbReference type="OrthoDB" id="2953222at2759"/>
<dbReference type="EMBL" id="JADNRY010000151">
    <property type="protein sequence ID" value="KAF9063213.1"/>
    <property type="molecule type" value="Genomic_DNA"/>
</dbReference>
<dbReference type="AlphaFoldDB" id="A0A9P5U316"/>
<comment type="caution">
    <text evidence="2">The sequence shown here is derived from an EMBL/GenBank/DDBJ whole genome shotgun (WGS) entry which is preliminary data.</text>
</comment>
<feature type="compositionally biased region" description="Low complexity" evidence="1">
    <location>
        <begin position="246"/>
        <end position="265"/>
    </location>
</feature>
<feature type="region of interest" description="Disordered" evidence="1">
    <location>
        <begin position="244"/>
        <end position="327"/>
    </location>
</feature>
<feature type="region of interest" description="Disordered" evidence="1">
    <location>
        <begin position="462"/>
        <end position="483"/>
    </location>
</feature>
<reference evidence="2" key="1">
    <citation type="submission" date="2020-11" db="EMBL/GenBank/DDBJ databases">
        <authorList>
            <consortium name="DOE Joint Genome Institute"/>
            <person name="Ahrendt S."/>
            <person name="Riley R."/>
            <person name="Andreopoulos W."/>
            <person name="Labutti K."/>
            <person name="Pangilinan J."/>
            <person name="Ruiz-Duenas F.J."/>
            <person name="Barrasa J.M."/>
            <person name="Sanchez-Garcia M."/>
            <person name="Camarero S."/>
            <person name="Miyauchi S."/>
            <person name="Serrano A."/>
            <person name="Linde D."/>
            <person name="Babiker R."/>
            <person name="Drula E."/>
            <person name="Ayuso-Fernandez I."/>
            <person name="Pacheco R."/>
            <person name="Padilla G."/>
            <person name="Ferreira P."/>
            <person name="Barriuso J."/>
            <person name="Kellner H."/>
            <person name="Castanera R."/>
            <person name="Alfaro M."/>
            <person name="Ramirez L."/>
            <person name="Pisabarro A.G."/>
            <person name="Kuo A."/>
            <person name="Tritt A."/>
            <person name="Lipzen A."/>
            <person name="He G."/>
            <person name="Yan M."/>
            <person name="Ng V."/>
            <person name="Cullen D."/>
            <person name="Martin F."/>
            <person name="Rosso M.-N."/>
            <person name="Henrissat B."/>
            <person name="Hibbett D."/>
            <person name="Martinez A.T."/>
            <person name="Grigoriev I.V."/>
        </authorList>
    </citation>
    <scope>NUCLEOTIDE SEQUENCE</scope>
    <source>
        <strain evidence="2">AH 40177</strain>
    </source>
</reference>
<accession>A0A9P5U316</accession>
<evidence type="ECO:0000313" key="2">
    <source>
        <dbReference type="EMBL" id="KAF9063213.1"/>
    </source>
</evidence>
<feature type="region of interest" description="Disordered" evidence="1">
    <location>
        <begin position="197"/>
        <end position="227"/>
    </location>
</feature>
<feature type="compositionally biased region" description="Basic and acidic residues" evidence="1">
    <location>
        <begin position="23"/>
        <end position="35"/>
    </location>
</feature>
<name>A0A9P5U316_9AGAR</name>
<evidence type="ECO:0000256" key="1">
    <source>
        <dbReference type="SAM" id="MobiDB-lite"/>
    </source>
</evidence>
<proteinExistence type="predicted"/>
<feature type="region of interest" description="Disordered" evidence="1">
    <location>
        <begin position="578"/>
        <end position="674"/>
    </location>
</feature>
<feature type="compositionally biased region" description="Low complexity" evidence="1">
    <location>
        <begin position="273"/>
        <end position="290"/>
    </location>
</feature>